<gene>
    <name evidence="1" type="ORF">GCM10010226_80560</name>
</gene>
<sequence length="72" mass="8094">MGVDRDVAQVGCCRAEPVQPFRDGEAADLVRIEHHAHDDLVEQQGRAPEYVLVPLSDRVEGSWEEGSHDRKE</sequence>
<evidence type="ECO:0000313" key="1">
    <source>
        <dbReference type="EMBL" id="GGT90266.1"/>
    </source>
</evidence>
<name>A0A918HP23_9ACTN</name>
<organism evidence="1 2">
    <name type="scientific">Streptomyces phaeofaciens</name>
    <dbReference type="NCBI Taxonomy" id="68254"/>
    <lineage>
        <taxon>Bacteria</taxon>
        <taxon>Bacillati</taxon>
        <taxon>Actinomycetota</taxon>
        <taxon>Actinomycetes</taxon>
        <taxon>Kitasatosporales</taxon>
        <taxon>Streptomycetaceae</taxon>
        <taxon>Streptomyces</taxon>
    </lineage>
</organism>
<dbReference type="AlphaFoldDB" id="A0A918HP23"/>
<keyword evidence="2" id="KW-1185">Reference proteome</keyword>
<dbReference type="Proteomes" id="UP000646776">
    <property type="component" value="Unassembled WGS sequence"/>
</dbReference>
<evidence type="ECO:0000313" key="2">
    <source>
        <dbReference type="Proteomes" id="UP000646776"/>
    </source>
</evidence>
<comment type="caution">
    <text evidence="1">The sequence shown here is derived from an EMBL/GenBank/DDBJ whole genome shotgun (WGS) entry which is preliminary data.</text>
</comment>
<proteinExistence type="predicted"/>
<accession>A0A918HP23</accession>
<protein>
    <submittedName>
        <fullName evidence="1">Uncharacterized protein</fullName>
    </submittedName>
</protein>
<reference evidence="1" key="1">
    <citation type="journal article" date="2014" name="Int. J. Syst. Evol. Microbiol.">
        <title>Complete genome sequence of Corynebacterium casei LMG S-19264T (=DSM 44701T), isolated from a smear-ripened cheese.</title>
        <authorList>
            <consortium name="US DOE Joint Genome Institute (JGI-PGF)"/>
            <person name="Walter F."/>
            <person name="Albersmeier A."/>
            <person name="Kalinowski J."/>
            <person name="Ruckert C."/>
        </authorList>
    </citation>
    <scope>NUCLEOTIDE SEQUENCE</scope>
    <source>
        <strain evidence="1">JCM 4125</strain>
    </source>
</reference>
<reference evidence="1" key="2">
    <citation type="submission" date="2020-09" db="EMBL/GenBank/DDBJ databases">
        <authorList>
            <person name="Sun Q."/>
            <person name="Ohkuma M."/>
        </authorList>
    </citation>
    <scope>NUCLEOTIDE SEQUENCE</scope>
    <source>
        <strain evidence="1">JCM 4125</strain>
    </source>
</reference>
<dbReference type="EMBL" id="BMSA01000037">
    <property type="protein sequence ID" value="GGT90266.1"/>
    <property type="molecule type" value="Genomic_DNA"/>
</dbReference>